<evidence type="ECO:0000259" key="2">
    <source>
        <dbReference type="PROSITE" id="PS00028"/>
    </source>
</evidence>
<gene>
    <name evidence="3" type="ORF">JOB18_019496</name>
</gene>
<feature type="region of interest" description="Disordered" evidence="1">
    <location>
        <begin position="982"/>
        <end position="1046"/>
    </location>
</feature>
<evidence type="ECO:0000256" key="1">
    <source>
        <dbReference type="SAM" id="MobiDB-lite"/>
    </source>
</evidence>
<accession>A0AAV6R6B0</accession>
<feature type="region of interest" description="Disordered" evidence="1">
    <location>
        <begin position="1109"/>
        <end position="1130"/>
    </location>
</feature>
<comment type="caution">
    <text evidence="3">The sequence shown here is derived from an EMBL/GenBank/DDBJ whole genome shotgun (WGS) entry which is preliminary data.</text>
</comment>
<protein>
    <recommendedName>
        <fullName evidence="2">C2H2-type domain-containing protein</fullName>
    </recommendedName>
</protein>
<feature type="compositionally biased region" description="Basic and acidic residues" evidence="1">
    <location>
        <begin position="1109"/>
        <end position="1118"/>
    </location>
</feature>
<feature type="compositionally biased region" description="Polar residues" evidence="1">
    <location>
        <begin position="1119"/>
        <end position="1130"/>
    </location>
</feature>
<evidence type="ECO:0000313" key="3">
    <source>
        <dbReference type="EMBL" id="KAG7500485.1"/>
    </source>
</evidence>
<feature type="compositionally biased region" description="Polar residues" evidence="1">
    <location>
        <begin position="1018"/>
        <end position="1031"/>
    </location>
</feature>
<reference evidence="3 4" key="1">
    <citation type="journal article" date="2021" name="Sci. Rep.">
        <title>Chromosome anchoring in Senegalese sole (Solea senegalensis) reveals sex-associated markers and genome rearrangements in flatfish.</title>
        <authorList>
            <person name="Guerrero-Cozar I."/>
            <person name="Gomez-Garrido J."/>
            <person name="Berbel C."/>
            <person name="Martinez-Blanch J.F."/>
            <person name="Alioto T."/>
            <person name="Claros M.G."/>
            <person name="Gagnaire P.A."/>
            <person name="Manchado M."/>
        </authorList>
    </citation>
    <scope>NUCLEOTIDE SEQUENCE [LARGE SCALE GENOMIC DNA]</scope>
    <source>
        <strain evidence="3">Sse05_10M</strain>
    </source>
</reference>
<feature type="compositionally biased region" description="Low complexity" evidence="1">
    <location>
        <begin position="1004"/>
        <end position="1017"/>
    </location>
</feature>
<feature type="compositionally biased region" description="Polar residues" evidence="1">
    <location>
        <begin position="819"/>
        <end position="836"/>
    </location>
</feature>
<feature type="region of interest" description="Disordered" evidence="1">
    <location>
        <begin position="741"/>
        <end position="760"/>
    </location>
</feature>
<feature type="region of interest" description="Disordered" evidence="1">
    <location>
        <begin position="819"/>
        <end position="872"/>
    </location>
</feature>
<feature type="domain" description="C2H2-type" evidence="2">
    <location>
        <begin position="354"/>
        <end position="376"/>
    </location>
</feature>
<keyword evidence="4" id="KW-1185">Reference proteome</keyword>
<proteinExistence type="predicted"/>
<dbReference type="EMBL" id="JAGKHQ010000013">
    <property type="protein sequence ID" value="KAG7500485.1"/>
    <property type="molecule type" value="Genomic_DNA"/>
</dbReference>
<organism evidence="3 4">
    <name type="scientific">Solea senegalensis</name>
    <name type="common">Senegalese sole</name>
    <dbReference type="NCBI Taxonomy" id="28829"/>
    <lineage>
        <taxon>Eukaryota</taxon>
        <taxon>Metazoa</taxon>
        <taxon>Chordata</taxon>
        <taxon>Craniata</taxon>
        <taxon>Vertebrata</taxon>
        <taxon>Euteleostomi</taxon>
        <taxon>Actinopterygii</taxon>
        <taxon>Neopterygii</taxon>
        <taxon>Teleostei</taxon>
        <taxon>Neoteleostei</taxon>
        <taxon>Acanthomorphata</taxon>
        <taxon>Carangaria</taxon>
        <taxon>Pleuronectiformes</taxon>
        <taxon>Pleuronectoidei</taxon>
        <taxon>Soleidae</taxon>
        <taxon>Solea</taxon>
    </lineage>
</organism>
<name>A0AAV6R6B0_SOLSE</name>
<sequence length="1678" mass="188295">MDYVNLSCLICLNKYSKFFEIKNHVCTGQHRQKFKAVFQEEQSYSKAWVPYIGFLNPQNLNQLKVGVSLLTVYYCTESETFFYLCHVCEEKCGPVGIFSHLFSTDHCTKYFSYTDPNLLSFSWMPSMDISSILRPWIIKESIKKESGTLQFLNIPENLKKKFDTCSYSEVMDTLRENCRLLKIFEAVKPQRMMIQTYQKDGNRAHQLLGLQQLVECICVGQTDKRYYLCTLCKQTVATNMIIAHVLSFDHIHSYFEVKFPSTLLPKESYSYSNSLVNTMIDLAKRTVDMDGTANAEMKQVSLDPAEFASVNFTCYEEALQKLESITMEKNGRMITHKCCSVSVKSEAPLYKLHCQNCKVLFETESKYMKHLSEQTHTRMWEKLKEAVGSQCYEQRVTVKFNLDLCLYLRESMKQNEPVVGVSLVVACVSSRVHVEPIYICFACQNCFPESFLRQHFKSQKHVILTLLYQNPWRLPFAWKSPQDLKALKTMAWEEAKARGPDDMILKAFDIPYSVFHCLIPPNYEKVMKALVLFHVYLMNKVPQCETYSRLQQNERFPLLGKQFLVIHACGTKVGFVCLLCEQTMMDDEFYAHVFSWKHVATFLNRFHPGSLSGNTDAATLLDLAKQAANLHPTSNEQGINLDTPICMPCPYETVVEILEAAKRRHGGGQLEPTIAPRYKLSPRQSLKQVDNNTQENSGAVVELEKKNCIKSTDKENTIEKVSVEPSSKIIIKCSLKSDGASKEAPTPCGAQPEKTKEVYSKPCPDGVQNAVKETSQRLKEEIAEDTKVQMKMDIKKEVTEECITREHISEVPLSCQNTVGSERTVGEQESSITSKDVPTLRNVVYSNNERKRPHSSSDKSPEVTSPNEGLEGEIALKRQRMNAEEDSPFKKSTQQTLTATINQRENIELCQKTAGTQVSSDKEVLRPSLLWNYIKNMNREPVIAIQTVKAVQAQRDSKHVFPLTPALQDTHSHAEVNFLVEEMDSSDSNSETKPSSVTAPMSVPPESKSIVSVSKSVQDASSVHVSKSRTTMARLHSDSTENNSQNKITQNTTFKPLVTETTSNMLGISPTRAMCPQNTTMTVSARQEASSKPVRITQTGSTAFHETARMSTHSEKASQTKVTHSKAKTSVTSENNKACAKAVRMKTVNDPSADIAPRACVSNPPAAPLEAPATSVKSGLVSPSVEPSHTHTTKIKPKENRRTVGFYELILVNCEKRRQVYCKLCSKRMTDSAHTSTLTHQSNYVNKLYGPNIETTHFEKIIAHLAEAEKYAGNRKDQINSQSVEVKNDVYLELAALPDDKAIEKLQDILRQKALQVPSVSTTDNAQVKLQVVGSSRCEVSSPDDGTCVPLNQTSGLSVTNQPVQENIRVAESLCTSELRSNLKEQDDHSGGAPSGTEKGPGPSDLTPDQVQPFLLFKSDPDPIPPPSIQEADTTVSVTVKQERFDPFFDAPAHIEVMPAVQRPVPGAQPQCCAHSVAAHSTHTSLVTSIKQEPLSLDLLRTERENERRPSLTEEHVPAMFVPRAEQHSASVHQVLPRSSEGDTNQSYMEGLDPEPVIGLGFVWKCRGTSGNTFCLCESCEETFSTSHIAHASSPNHWYKYIRWQHPGFMNYWEGDHPLERKLKALRATAVCLSLRESDVTVQDVPLGPELYEHVHRAPFSEALQITQHIKKEDGSSI</sequence>
<dbReference type="SMART" id="SM00355">
    <property type="entry name" value="ZnF_C2H2"/>
    <property type="match status" value="6"/>
</dbReference>
<dbReference type="Proteomes" id="UP000693946">
    <property type="component" value="Linkage Group LG20"/>
</dbReference>
<dbReference type="PROSITE" id="PS00028">
    <property type="entry name" value="ZINC_FINGER_C2H2_1"/>
    <property type="match status" value="1"/>
</dbReference>
<evidence type="ECO:0000313" key="4">
    <source>
        <dbReference type="Proteomes" id="UP000693946"/>
    </source>
</evidence>
<dbReference type="InterPro" id="IPR013087">
    <property type="entry name" value="Znf_C2H2_type"/>
</dbReference>
<feature type="compositionally biased region" description="Polar residues" evidence="1">
    <location>
        <begin position="986"/>
        <end position="999"/>
    </location>
</feature>
<feature type="region of interest" description="Disordered" evidence="1">
    <location>
        <begin position="1382"/>
        <end position="1410"/>
    </location>
</feature>